<dbReference type="EMBL" id="CP056030">
    <property type="protein sequence ID" value="QKZ04333.1"/>
    <property type="molecule type" value="Genomic_DNA"/>
</dbReference>
<dbReference type="Gene3D" id="1.10.10.60">
    <property type="entry name" value="Homeodomain-like"/>
    <property type="match status" value="1"/>
</dbReference>
<accession>A0A7D5D6Y3</accession>
<dbReference type="Pfam" id="PF01965">
    <property type="entry name" value="DJ-1_PfpI"/>
    <property type="match status" value="1"/>
</dbReference>
<gene>
    <name evidence="5" type="ORF">HWQ56_11265</name>
</gene>
<dbReference type="PROSITE" id="PS00041">
    <property type="entry name" value="HTH_ARAC_FAMILY_1"/>
    <property type="match status" value="1"/>
</dbReference>
<dbReference type="InterPro" id="IPR018060">
    <property type="entry name" value="HTH_AraC"/>
</dbReference>
<keyword evidence="6" id="KW-1185">Reference proteome</keyword>
<reference evidence="5 6" key="1">
    <citation type="submission" date="2020-06" db="EMBL/GenBank/DDBJ databases">
        <title>Pseudomonas eucalypticola sp. nov., an endophyte of Eucalyptus dunnii leaves with biocontrol ability of eucalyptus leaf blight.</title>
        <authorList>
            <person name="Liu Y."/>
            <person name="Song Z."/>
            <person name="Zeng H."/>
            <person name="Lu M."/>
            <person name="Wang X."/>
            <person name="Lian X."/>
            <person name="Zhang Q."/>
        </authorList>
    </citation>
    <scope>NUCLEOTIDE SEQUENCE [LARGE SCALE GENOMIC DNA]</scope>
    <source>
        <strain evidence="5 6">NP-1</strain>
    </source>
</reference>
<evidence type="ECO:0000256" key="1">
    <source>
        <dbReference type="ARBA" id="ARBA00023015"/>
    </source>
</evidence>
<organism evidence="5 6">
    <name type="scientific">Pseudomonas eucalypticola</name>
    <dbReference type="NCBI Taxonomy" id="2599595"/>
    <lineage>
        <taxon>Bacteria</taxon>
        <taxon>Pseudomonadati</taxon>
        <taxon>Pseudomonadota</taxon>
        <taxon>Gammaproteobacteria</taxon>
        <taxon>Pseudomonadales</taxon>
        <taxon>Pseudomonadaceae</taxon>
        <taxon>Pseudomonas</taxon>
    </lineage>
</organism>
<dbReference type="PANTHER" id="PTHR43130">
    <property type="entry name" value="ARAC-FAMILY TRANSCRIPTIONAL REGULATOR"/>
    <property type="match status" value="1"/>
</dbReference>
<dbReference type="SMART" id="SM00342">
    <property type="entry name" value="HTH_ARAC"/>
    <property type="match status" value="1"/>
</dbReference>
<dbReference type="AlphaFoldDB" id="A0A7D5D6Y3"/>
<evidence type="ECO:0000259" key="4">
    <source>
        <dbReference type="PROSITE" id="PS01124"/>
    </source>
</evidence>
<dbReference type="InterPro" id="IPR002818">
    <property type="entry name" value="DJ-1/PfpI"/>
</dbReference>
<dbReference type="RefSeq" id="WP_176570523.1">
    <property type="nucleotide sequence ID" value="NZ_CP056030.1"/>
</dbReference>
<keyword evidence="1" id="KW-0805">Transcription regulation</keyword>
<dbReference type="PANTHER" id="PTHR43130:SF3">
    <property type="entry name" value="HTH-TYPE TRANSCRIPTIONAL REGULATOR RV1931C"/>
    <property type="match status" value="1"/>
</dbReference>
<dbReference type="Pfam" id="PF12833">
    <property type="entry name" value="HTH_18"/>
    <property type="match status" value="1"/>
</dbReference>
<feature type="domain" description="HTH araC/xylS-type" evidence="4">
    <location>
        <begin position="230"/>
        <end position="328"/>
    </location>
</feature>
<keyword evidence="3" id="KW-0804">Transcription</keyword>
<keyword evidence="2" id="KW-0238">DNA-binding</keyword>
<evidence type="ECO:0000256" key="3">
    <source>
        <dbReference type="ARBA" id="ARBA00023163"/>
    </source>
</evidence>
<dbReference type="InterPro" id="IPR052158">
    <property type="entry name" value="INH-QAR"/>
</dbReference>
<sequence>MFSGPLESGAIRTVVPQAPAHPARDIAILSYPGCYVGDVIKLLETLHALDQAPCCQLRQGARLSTRVYSLDGRPLRSPGMPWVSVQTHALDLAQPLGVDTLIIAHGPAQALTAEHPPLVHWLRQVQPRARRVVALGAGVFWLAAAQLLRGRQVTTHSALTTLLAVRFPETHVHESGRLRIDGPFYTTSERMSASDMALLLLRDHCAAVRGQPCPPTGLSHTAPRPNGPALRLCRWWLQRLDQTLTVGQAAAYLHTSERSLRRLLRQDCGCSPHGLLLVLRVEMARQALLASDLPVDKIGRRGGLGDGQQLARTFRRYLGVAPGDYRRTRLPGRLHADYGRLFDGLRQPGWLAQLAAAS</sequence>
<protein>
    <submittedName>
        <fullName evidence="5">Helix-turn-helix domain-containing protein</fullName>
    </submittedName>
</protein>
<dbReference type="PROSITE" id="PS01124">
    <property type="entry name" value="HTH_ARAC_FAMILY_2"/>
    <property type="match status" value="1"/>
</dbReference>
<dbReference type="InterPro" id="IPR018062">
    <property type="entry name" value="HTH_AraC-typ_CS"/>
</dbReference>
<dbReference type="InterPro" id="IPR029062">
    <property type="entry name" value="Class_I_gatase-like"/>
</dbReference>
<dbReference type="SUPFAM" id="SSF52317">
    <property type="entry name" value="Class I glutamine amidotransferase-like"/>
    <property type="match status" value="1"/>
</dbReference>
<dbReference type="Gene3D" id="3.40.50.880">
    <property type="match status" value="1"/>
</dbReference>
<dbReference type="KEGG" id="pez:HWQ56_11265"/>
<dbReference type="Proteomes" id="UP000509568">
    <property type="component" value="Chromosome"/>
</dbReference>
<evidence type="ECO:0000313" key="5">
    <source>
        <dbReference type="EMBL" id="QKZ04333.1"/>
    </source>
</evidence>
<evidence type="ECO:0000313" key="6">
    <source>
        <dbReference type="Proteomes" id="UP000509568"/>
    </source>
</evidence>
<dbReference type="GO" id="GO:0009893">
    <property type="term" value="P:positive regulation of metabolic process"/>
    <property type="evidence" value="ECO:0007669"/>
    <property type="project" value="UniProtKB-ARBA"/>
</dbReference>
<dbReference type="InterPro" id="IPR009057">
    <property type="entry name" value="Homeodomain-like_sf"/>
</dbReference>
<dbReference type="GO" id="GO:0003700">
    <property type="term" value="F:DNA-binding transcription factor activity"/>
    <property type="evidence" value="ECO:0007669"/>
    <property type="project" value="InterPro"/>
</dbReference>
<dbReference type="SUPFAM" id="SSF46689">
    <property type="entry name" value="Homeodomain-like"/>
    <property type="match status" value="1"/>
</dbReference>
<evidence type="ECO:0000256" key="2">
    <source>
        <dbReference type="ARBA" id="ARBA00023125"/>
    </source>
</evidence>
<proteinExistence type="predicted"/>
<name>A0A7D5D6Y3_9PSED</name>
<dbReference type="GO" id="GO:0043565">
    <property type="term" value="F:sequence-specific DNA binding"/>
    <property type="evidence" value="ECO:0007669"/>
    <property type="project" value="InterPro"/>
</dbReference>